<accession>A0A318JNU6</accession>
<sequence length="112" mass="12215">MPDLEISYVDDLPCHRCAATLVCAMRVPHSFVRADGFEVRGVRTVGLCPMCDNENPAVRAIFEHIARHGEPDRAAMLELAALVGEAAMRGLPEALDEELLRAAAAEFVRTTP</sequence>
<dbReference type="InterPro" id="IPR046267">
    <property type="entry name" value="DUF6300"/>
</dbReference>
<organism evidence="1 2">
    <name type="scientific">Nocardia tenerifensis</name>
    <dbReference type="NCBI Taxonomy" id="228006"/>
    <lineage>
        <taxon>Bacteria</taxon>
        <taxon>Bacillati</taxon>
        <taxon>Actinomycetota</taxon>
        <taxon>Actinomycetes</taxon>
        <taxon>Mycobacteriales</taxon>
        <taxon>Nocardiaceae</taxon>
        <taxon>Nocardia</taxon>
    </lineage>
</organism>
<dbReference type="Pfam" id="PF19817">
    <property type="entry name" value="DUF6300"/>
    <property type="match status" value="1"/>
</dbReference>
<dbReference type="Proteomes" id="UP000247569">
    <property type="component" value="Unassembled WGS sequence"/>
</dbReference>
<protein>
    <submittedName>
        <fullName evidence="1">Uncharacterized protein</fullName>
    </submittedName>
</protein>
<name>A0A318JNU6_9NOCA</name>
<dbReference type="OrthoDB" id="3538861at2"/>
<comment type="caution">
    <text evidence="1">The sequence shown here is derived from an EMBL/GenBank/DDBJ whole genome shotgun (WGS) entry which is preliminary data.</text>
</comment>
<evidence type="ECO:0000313" key="1">
    <source>
        <dbReference type="EMBL" id="PXX56264.1"/>
    </source>
</evidence>
<dbReference type="AlphaFoldDB" id="A0A318JNU6"/>
<reference evidence="1 2" key="1">
    <citation type="submission" date="2018-05" db="EMBL/GenBank/DDBJ databases">
        <title>Genomic Encyclopedia of Type Strains, Phase IV (KMG-IV): sequencing the most valuable type-strain genomes for metagenomic binning, comparative biology and taxonomic classification.</title>
        <authorList>
            <person name="Goeker M."/>
        </authorList>
    </citation>
    <scope>NUCLEOTIDE SEQUENCE [LARGE SCALE GENOMIC DNA]</scope>
    <source>
        <strain evidence="1 2">DSM 44704</strain>
    </source>
</reference>
<dbReference type="EMBL" id="QJKF01000020">
    <property type="protein sequence ID" value="PXX56264.1"/>
    <property type="molecule type" value="Genomic_DNA"/>
</dbReference>
<keyword evidence="2" id="KW-1185">Reference proteome</keyword>
<gene>
    <name evidence="1" type="ORF">DFR70_1205</name>
</gene>
<evidence type="ECO:0000313" key="2">
    <source>
        <dbReference type="Proteomes" id="UP000247569"/>
    </source>
</evidence>
<proteinExistence type="predicted"/>
<dbReference type="RefSeq" id="WP_040742976.1">
    <property type="nucleotide sequence ID" value="NZ_QJKF01000020.1"/>
</dbReference>